<gene>
    <name evidence="1" type="ORF">KGMB03357_05180</name>
</gene>
<keyword evidence="2" id="KW-1185">Reference proteome</keyword>
<proteinExistence type="predicted"/>
<sequence>MEQGVADGSARLWLPERRKGAFCKKCLQNRCNLKKNINKGCYAWLILQKSAIIRQKTTDEEVLYEKS</sequence>
<dbReference type="Proteomes" id="UP000287361">
    <property type="component" value="Unassembled WGS sequence"/>
</dbReference>
<comment type="caution">
    <text evidence="1">The sequence shown here is derived from an EMBL/GenBank/DDBJ whole genome shotgun (WGS) entry which is preliminary data.</text>
</comment>
<evidence type="ECO:0000313" key="1">
    <source>
        <dbReference type="EMBL" id="GCB28857.1"/>
    </source>
</evidence>
<evidence type="ECO:0000313" key="2">
    <source>
        <dbReference type="Proteomes" id="UP000287361"/>
    </source>
</evidence>
<protein>
    <submittedName>
        <fullName evidence="1">Uncharacterized protein</fullName>
    </submittedName>
</protein>
<accession>A0A401LB94</accession>
<organism evidence="1 2">
    <name type="scientific">Anaerotignum faecicola</name>
    <dbReference type="NCBI Taxonomy" id="2358141"/>
    <lineage>
        <taxon>Bacteria</taxon>
        <taxon>Bacillati</taxon>
        <taxon>Bacillota</taxon>
        <taxon>Clostridia</taxon>
        <taxon>Lachnospirales</taxon>
        <taxon>Anaerotignaceae</taxon>
        <taxon>Anaerotignum</taxon>
    </lineage>
</organism>
<dbReference type="EMBL" id="BHVZ01000001">
    <property type="protein sequence ID" value="GCB28857.1"/>
    <property type="molecule type" value="Genomic_DNA"/>
</dbReference>
<dbReference type="AlphaFoldDB" id="A0A401LB94"/>
<name>A0A401LB94_9FIRM</name>
<reference evidence="1 2" key="1">
    <citation type="submission" date="2018-10" db="EMBL/GenBank/DDBJ databases">
        <title>Draft Genome Sequence of Anaerotignum sp. KCTC 15736.</title>
        <authorList>
            <person name="Choi S.H."/>
            <person name="Kim J.S."/>
            <person name="Kang S.W."/>
            <person name="Lee J.S."/>
            <person name="Park S.H."/>
        </authorList>
    </citation>
    <scope>NUCLEOTIDE SEQUENCE [LARGE SCALE GENOMIC DNA]</scope>
    <source>
        <strain evidence="1 2">KCTC 15736</strain>
    </source>
</reference>